<evidence type="ECO:0000313" key="2">
    <source>
        <dbReference type="EMBL" id="OMO93381.1"/>
    </source>
</evidence>
<protein>
    <submittedName>
        <fullName evidence="2">Uncharacterized protein</fullName>
    </submittedName>
</protein>
<dbReference type="EMBL" id="AWWV01008083">
    <property type="protein sequence ID" value="OMO93381.1"/>
    <property type="molecule type" value="Genomic_DNA"/>
</dbReference>
<dbReference type="AlphaFoldDB" id="A0A1R3JEY2"/>
<dbReference type="OrthoDB" id="989112at2759"/>
<accession>A0A1R3JEY2</accession>
<reference evidence="2 3" key="1">
    <citation type="submission" date="2013-09" db="EMBL/GenBank/DDBJ databases">
        <title>Corchorus capsularis genome sequencing.</title>
        <authorList>
            <person name="Alam M."/>
            <person name="Haque M.S."/>
            <person name="Islam M.S."/>
            <person name="Emdad E.M."/>
            <person name="Islam M.M."/>
            <person name="Ahmed B."/>
            <person name="Halim A."/>
            <person name="Hossen Q.M.M."/>
            <person name="Hossain M.Z."/>
            <person name="Ahmed R."/>
            <person name="Khan M.M."/>
            <person name="Islam R."/>
            <person name="Rashid M.M."/>
            <person name="Khan S.A."/>
            <person name="Rahman M.S."/>
            <person name="Alam M."/>
        </authorList>
    </citation>
    <scope>NUCLEOTIDE SEQUENCE [LARGE SCALE GENOMIC DNA]</scope>
    <source>
        <strain evidence="3">cv. CVL-1</strain>
        <tissue evidence="2">Whole seedling</tissue>
    </source>
</reference>
<gene>
    <name evidence="2" type="ORF">CCACVL1_06516</name>
</gene>
<proteinExistence type="predicted"/>
<feature type="coiled-coil region" evidence="1">
    <location>
        <begin position="7"/>
        <end position="74"/>
    </location>
</feature>
<keyword evidence="1" id="KW-0175">Coiled coil</keyword>
<organism evidence="2 3">
    <name type="scientific">Corchorus capsularis</name>
    <name type="common">Jute</name>
    <dbReference type="NCBI Taxonomy" id="210143"/>
    <lineage>
        <taxon>Eukaryota</taxon>
        <taxon>Viridiplantae</taxon>
        <taxon>Streptophyta</taxon>
        <taxon>Embryophyta</taxon>
        <taxon>Tracheophyta</taxon>
        <taxon>Spermatophyta</taxon>
        <taxon>Magnoliopsida</taxon>
        <taxon>eudicotyledons</taxon>
        <taxon>Gunneridae</taxon>
        <taxon>Pentapetalae</taxon>
        <taxon>rosids</taxon>
        <taxon>malvids</taxon>
        <taxon>Malvales</taxon>
        <taxon>Malvaceae</taxon>
        <taxon>Grewioideae</taxon>
        <taxon>Apeibeae</taxon>
        <taxon>Corchorus</taxon>
    </lineage>
</organism>
<comment type="caution">
    <text evidence="2">The sequence shown here is derived from an EMBL/GenBank/DDBJ whole genome shotgun (WGS) entry which is preliminary data.</text>
</comment>
<dbReference type="PANTHER" id="PTHR36344">
    <property type="entry name" value="RX N-TERMINAL DOMAIN-CONTAINING PROTEIN"/>
    <property type="match status" value="1"/>
</dbReference>
<keyword evidence="3" id="KW-1185">Reference proteome</keyword>
<dbReference type="Proteomes" id="UP000188268">
    <property type="component" value="Unassembled WGS sequence"/>
</dbReference>
<dbReference type="OMA" id="GERMGRM"/>
<dbReference type="Gramene" id="OMO93381">
    <property type="protein sequence ID" value="OMO93381"/>
    <property type="gene ID" value="CCACVL1_06516"/>
</dbReference>
<sequence length="91" mass="10458">MAIAERLAEVGEEIQRVENDLRKSRRLLPAFWGHLLPRNPTVIGERMGRMEQKIRDLEGRLRMLRNEQKDLIVQAVVTYGDCGDTVSPVLC</sequence>
<evidence type="ECO:0000313" key="3">
    <source>
        <dbReference type="Proteomes" id="UP000188268"/>
    </source>
</evidence>
<name>A0A1R3JEY2_COCAP</name>
<evidence type="ECO:0000256" key="1">
    <source>
        <dbReference type="SAM" id="Coils"/>
    </source>
</evidence>
<dbReference type="PANTHER" id="PTHR36344:SF1">
    <property type="entry name" value="RX N-TERMINAL DOMAIN-CONTAINING PROTEIN"/>
    <property type="match status" value="1"/>
</dbReference>